<keyword evidence="3" id="KW-1185">Reference proteome</keyword>
<dbReference type="EMBL" id="FWXB01000014">
    <property type="protein sequence ID" value="SMC13458.1"/>
    <property type="molecule type" value="Genomic_DNA"/>
</dbReference>
<reference evidence="2 3" key="1">
    <citation type="submission" date="2017-03" db="EMBL/GenBank/DDBJ databases">
        <authorList>
            <person name="Afonso C.L."/>
            <person name="Miller P.J."/>
            <person name="Scott M.A."/>
            <person name="Spackman E."/>
            <person name="Goraichik I."/>
            <person name="Dimitrov K.M."/>
            <person name="Suarez D.L."/>
            <person name="Swayne D.E."/>
        </authorList>
    </citation>
    <scope>NUCLEOTIDE SEQUENCE [LARGE SCALE GENOMIC DNA]</scope>
    <source>
        <strain evidence="2 3">CECT 7745</strain>
    </source>
</reference>
<feature type="domain" description="Cupin type-2" evidence="1">
    <location>
        <begin position="68"/>
        <end position="122"/>
    </location>
</feature>
<dbReference type="Gene3D" id="2.60.120.10">
    <property type="entry name" value="Jelly Rolls"/>
    <property type="match status" value="1"/>
</dbReference>
<evidence type="ECO:0000259" key="1">
    <source>
        <dbReference type="Pfam" id="PF07883"/>
    </source>
</evidence>
<dbReference type="InterPro" id="IPR013096">
    <property type="entry name" value="Cupin_2"/>
</dbReference>
<gene>
    <name evidence="2" type="ORF">ROA7745_03306</name>
</gene>
<dbReference type="InterPro" id="IPR011051">
    <property type="entry name" value="RmlC_Cupin_sf"/>
</dbReference>
<dbReference type="OrthoDB" id="5592106at2"/>
<dbReference type="InterPro" id="IPR014710">
    <property type="entry name" value="RmlC-like_jellyroll"/>
</dbReference>
<dbReference type="RefSeq" id="WP_085801398.1">
    <property type="nucleotide sequence ID" value="NZ_FWXB01000014.1"/>
</dbReference>
<evidence type="ECO:0000313" key="3">
    <source>
        <dbReference type="Proteomes" id="UP000193224"/>
    </source>
</evidence>
<dbReference type="Proteomes" id="UP000193224">
    <property type="component" value="Unassembled WGS sequence"/>
</dbReference>
<protein>
    <submittedName>
        <fullName evidence="2">Cupin domain protein</fullName>
    </submittedName>
</protein>
<dbReference type="SUPFAM" id="SSF51182">
    <property type="entry name" value="RmlC-like cupins"/>
    <property type="match status" value="1"/>
</dbReference>
<dbReference type="Pfam" id="PF07883">
    <property type="entry name" value="Cupin_2"/>
    <property type="match status" value="1"/>
</dbReference>
<organism evidence="2 3">
    <name type="scientific">Roseovarius aestuarii</name>
    <dbReference type="NCBI Taxonomy" id="475083"/>
    <lineage>
        <taxon>Bacteria</taxon>
        <taxon>Pseudomonadati</taxon>
        <taxon>Pseudomonadota</taxon>
        <taxon>Alphaproteobacteria</taxon>
        <taxon>Rhodobacterales</taxon>
        <taxon>Roseobacteraceae</taxon>
        <taxon>Roseovarius</taxon>
    </lineage>
</organism>
<sequence length="148" mass="15371">MSALSNSLTGNHAANLAEKPSVLGAGFVADLADQPVEGGFDPTFGNVTWQTLISGDLTTSNGLVLGVANFPAHGMLHPHRHTPPEFYFCLAGSGVVTLDGVDYQVGPGSAVFIPSDVEHGVVAGPEGLKFAYGFGEDAFSTIEYRFSA</sequence>
<accession>A0A1X7BV00</accession>
<evidence type="ECO:0000313" key="2">
    <source>
        <dbReference type="EMBL" id="SMC13458.1"/>
    </source>
</evidence>
<name>A0A1X7BV00_9RHOB</name>
<proteinExistence type="predicted"/>
<dbReference type="AlphaFoldDB" id="A0A1X7BV00"/>